<dbReference type="OrthoDB" id="6637496at2"/>
<dbReference type="SUPFAM" id="SSF54909">
    <property type="entry name" value="Dimeric alpha+beta barrel"/>
    <property type="match status" value="1"/>
</dbReference>
<dbReference type="SMART" id="SM00886">
    <property type="entry name" value="Dabb"/>
    <property type="match status" value="1"/>
</dbReference>
<keyword evidence="3" id="KW-1185">Reference proteome</keyword>
<dbReference type="EMBL" id="VYSA01000001">
    <property type="protein sequence ID" value="KAA9111490.1"/>
    <property type="molecule type" value="Genomic_DNA"/>
</dbReference>
<organism evidence="2 3">
    <name type="scientific">Microbacterium rhizomatis</name>
    <dbReference type="NCBI Taxonomy" id="1631477"/>
    <lineage>
        <taxon>Bacteria</taxon>
        <taxon>Bacillati</taxon>
        <taxon>Actinomycetota</taxon>
        <taxon>Actinomycetes</taxon>
        <taxon>Micrococcales</taxon>
        <taxon>Microbacteriaceae</taxon>
        <taxon>Microbacterium</taxon>
    </lineage>
</organism>
<dbReference type="Gene3D" id="3.30.70.100">
    <property type="match status" value="1"/>
</dbReference>
<dbReference type="Proteomes" id="UP000325827">
    <property type="component" value="Unassembled WGS sequence"/>
</dbReference>
<proteinExistence type="predicted"/>
<dbReference type="AlphaFoldDB" id="A0A5J5J5Z3"/>
<feature type="domain" description="Stress-response A/B barrel" evidence="1">
    <location>
        <begin position="3"/>
        <end position="98"/>
    </location>
</feature>
<accession>A0A5J5J5Z3</accession>
<dbReference type="PANTHER" id="PTHR37832:SF1">
    <property type="entry name" value="STRESS-RESPONSE A_B BARREL DOMAIN-CONTAINING PROTEIN"/>
    <property type="match status" value="1"/>
</dbReference>
<dbReference type="InterPro" id="IPR013097">
    <property type="entry name" value="Dabb"/>
</dbReference>
<sequence>MSIRHIVLWRLAADDADTRAVHAEEMTQQLEGLADVIDEIESIQVRPNVAFPGTNWDVALVADFADTAALERYIEHPAHQKVVGFVREVTSERAAIDLPL</sequence>
<dbReference type="PROSITE" id="PS51502">
    <property type="entry name" value="S_R_A_B_BARREL"/>
    <property type="match status" value="1"/>
</dbReference>
<comment type="caution">
    <text evidence="2">The sequence shown here is derived from an EMBL/GenBank/DDBJ whole genome shotgun (WGS) entry which is preliminary data.</text>
</comment>
<gene>
    <name evidence="2" type="ORF">F6B43_07970</name>
</gene>
<evidence type="ECO:0000313" key="3">
    <source>
        <dbReference type="Proteomes" id="UP000325827"/>
    </source>
</evidence>
<name>A0A5J5J5Z3_9MICO</name>
<reference evidence="3" key="1">
    <citation type="submission" date="2019-09" db="EMBL/GenBank/DDBJ databases">
        <title>Mumia zhuanghuii sp. nov. isolated from the intestinal contents of plateau pika (Ochotona curzoniae) in the Qinghai-Tibet plateau of China.</title>
        <authorList>
            <person name="Tian Z."/>
        </authorList>
    </citation>
    <scope>NUCLEOTIDE SEQUENCE [LARGE SCALE GENOMIC DNA]</scope>
    <source>
        <strain evidence="3">JCM 30598</strain>
    </source>
</reference>
<dbReference type="RefSeq" id="WP_150448260.1">
    <property type="nucleotide sequence ID" value="NZ_VYSA01000001.1"/>
</dbReference>
<evidence type="ECO:0000259" key="1">
    <source>
        <dbReference type="PROSITE" id="PS51502"/>
    </source>
</evidence>
<dbReference type="PANTHER" id="PTHR37832">
    <property type="entry name" value="BLL2683 PROTEIN"/>
    <property type="match status" value="1"/>
</dbReference>
<protein>
    <submittedName>
        <fullName evidence="2">Dabb family protein</fullName>
    </submittedName>
</protein>
<dbReference type="Pfam" id="PF07876">
    <property type="entry name" value="Dabb"/>
    <property type="match status" value="1"/>
</dbReference>
<dbReference type="InterPro" id="IPR011008">
    <property type="entry name" value="Dimeric_a/b-barrel"/>
</dbReference>
<evidence type="ECO:0000313" key="2">
    <source>
        <dbReference type="EMBL" id="KAA9111490.1"/>
    </source>
</evidence>